<comment type="caution">
    <text evidence="2">The sequence shown here is derived from an EMBL/GenBank/DDBJ whole genome shotgun (WGS) entry which is preliminary data.</text>
</comment>
<name>A0ABN9Q7W7_9DINO</name>
<organism evidence="2 3">
    <name type="scientific">Prorocentrum cordatum</name>
    <dbReference type="NCBI Taxonomy" id="2364126"/>
    <lineage>
        <taxon>Eukaryota</taxon>
        <taxon>Sar</taxon>
        <taxon>Alveolata</taxon>
        <taxon>Dinophyceae</taxon>
        <taxon>Prorocentrales</taxon>
        <taxon>Prorocentraceae</taxon>
        <taxon>Prorocentrum</taxon>
    </lineage>
</organism>
<sequence length="109" mass="11185">MRRGGAAQARRPRGRGALRRVAPEGQARALAAQRAGAEGVEAQAGHRLDVDSDSNTHTSERCQEGGGRGGGRRAEEGGRSEGPGASRIQGLGEAPSQSEGAPCIENNKS</sequence>
<accession>A0ABN9Q7W7</accession>
<dbReference type="Proteomes" id="UP001189429">
    <property type="component" value="Unassembled WGS sequence"/>
</dbReference>
<feature type="region of interest" description="Disordered" evidence="1">
    <location>
        <begin position="1"/>
        <end position="109"/>
    </location>
</feature>
<protein>
    <submittedName>
        <fullName evidence="2">Uncharacterized protein</fullName>
    </submittedName>
</protein>
<evidence type="ECO:0000313" key="2">
    <source>
        <dbReference type="EMBL" id="CAK0801878.1"/>
    </source>
</evidence>
<reference evidence="2" key="1">
    <citation type="submission" date="2023-10" db="EMBL/GenBank/DDBJ databases">
        <authorList>
            <person name="Chen Y."/>
            <person name="Shah S."/>
            <person name="Dougan E. K."/>
            <person name="Thang M."/>
            <person name="Chan C."/>
        </authorList>
    </citation>
    <scope>NUCLEOTIDE SEQUENCE [LARGE SCALE GENOMIC DNA]</scope>
</reference>
<gene>
    <name evidence="2" type="ORF">PCOR1329_LOCUS9589</name>
</gene>
<dbReference type="EMBL" id="CAUYUJ010002677">
    <property type="protein sequence ID" value="CAK0801878.1"/>
    <property type="molecule type" value="Genomic_DNA"/>
</dbReference>
<feature type="compositionally biased region" description="Low complexity" evidence="1">
    <location>
        <begin position="24"/>
        <end position="38"/>
    </location>
</feature>
<evidence type="ECO:0000313" key="3">
    <source>
        <dbReference type="Proteomes" id="UP001189429"/>
    </source>
</evidence>
<proteinExistence type="predicted"/>
<evidence type="ECO:0000256" key="1">
    <source>
        <dbReference type="SAM" id="MobiDB-lite"/>
    </source>
</evidence>
<keyword evidence="3" id="KW-1185">Reference proteome</keyword>